<protein>
    <submittedName>
        <fullName evidence="2">Uncharacterized protein</fullName>
    </submittedName>
</protein>
<dbReference type="AlphaFoldDB" id="A0A1I7YW46"/>
<proteinExistence type="predicted"/>
<dbReference type="WBParaSite" id="L893_g20118.t1">
    <property type="protein sequence ID" value="L893_g20118.t1"/>
    <property type="gene ID" value="L893_g20118"/>
</dbReference>
<sequence length="164" mass="18294">MRIPTTDSTTVDTVVVSWQGKVKHRYCAGISCHSSKVSENVSVASILCLSNVNTLKRDESNVPWIPKVDWARSSSFGGAHRFCCGSNRRLSESLQQIQSAASLKRRLDHSRVLIDDYSYSSGRVLTLDSATSTPLPHADHHCFSRRTGSQQVRWKLYAKATKIN</sequence>
<keyword evidence="1" id="KW-1185">Reference proteome</keyword>
<evidence type="ECO:0000313" key="2">
    <source>
        <dbReference type="WBParaSite" id="L893_g20118.t1"/>
    </source>
</evidence>
<name>A0A1I7YW46_9BILA</name>
<dbReference type="Proteomes" id="UP000095287">
    <property type="component" value="Unplaced"/>
</dbReference>
<organism evidence="1 2">
    <name type="scientific">Steinernema glaseri</name>
    <dbReference type="NCBI Taxonomy" id="37863"/>
    <lineage>
        <taxon>Eukaryota</taxon>
        <taxon>Metazoa</taxon>
        <taxon>Ecdysozoa</taxon>
        <taxon>Nematoda</taxon>
        <taxon>Chromadorea</taxon>
        <taxon>Rhabditida</taxon>
        <taxon>Tylenchina</taxon>
        <taxon>Panagrolaimomorpha</taxon>
        <taxon>Strongyloidoidea</taxon>
        <taxon>Steinernematidae</taxon>
        <taxon>Steinernema</taxon>
    </lineage>
</organism>
<accession>A0A1I7YW46</accession>
<reference evidence="2" key="1">
    <citation type="submission" date="2016-11" db="UniProtKB">
        <authorList>
            <consortium name="WormBaseParasite"/>
        </authorList>
    </citation>
    <scope>IDENTIFICATION</scope>
</reference>
<evidence type="ECO:0000313" key="1">
    <source>
        <dbReference type="Proteomes" id="UP000095287"/>
    </source>
</evidence>